<reference evidence="2" key="1">
    <citation type="submission" date="2013-02" db="EMBL/GenBank/DDBJ databases">
        <authorList>
            <person name="Hughes D."/>
        </authorList>
    </citation>
    <scope>NUCLEOTIDE SEQUENCE</scope>
    <source>
        <strain>Durham</strain>
        <strain evidence="2">NC isolate 2 -- Noor lab</strain>
    </source>
</reference>
<accession>T1GP35</accession>
<reference evidence="1" key="2">
    <citation type="submission" date="2015-06" db="UniProtKB">
        <authorList>
            <consortium name="EnsemblMetazoa"/>
        </authorList>
    </citation>
    <scope>IDENTIFICATION</scope>
</reference>
<keyword evidence="2" id="KW-1185">Reference proteome</keyword>
<sequence length="73" mass="8008">MTLSLKIFELASASSVLVEVMQLLPEYESPFLLCDIILTIASLAVRRELCVAVENANGLEYVFDEKTSGPSKT</sequence>
<dbReference type="EMBL" id="CAQQ02054449">
    <property type="status" value="NOT_ANNOTATED_CDS"/>
    <property type="molecule type" value="Genomic_DNA"/>
</dbReference>
<dbReference type="AlphaFoldDB" id="T1GP35"/>
<dbReference type="HOGENOM" id="CLU_2707607_0_0_1"/>
<proteinExistence type="predicted"/>
<evidence type="ECO:0000313" key="2">
    <source>
        <dbReference type="Proteomes" id="UP000015102"/>
    </source>
</evidence>
<dbReference type="Proteomes" id="UP000015102">
    <property type="component" value="Unassembled WGS sequence"/>
</dbReference>
<name>T1GP35_MEGSC</name>
<protein>
    <submittedName>
        <fullName evidence="1">Uncharacterized protein</fullName>
    </submittedName>
</protein>
<evidence type="ECO:0000313" key="1">
    <source>
        <dbReference type="EnsemblMetazoa" id="MESCA005351-PA"/>
    </source>
</evidence>
<organism evidence="1 2">
    <name type="scientific">Megaselia scalaris</name>
    <name type="common">Humpbacked fly</name>
    <name type="synonym">Phora scalaris</name>
    <dbReference type="NCBI Taxonomy" id="36166"/>
    <lineage>
        <taxon>Eukaryota</taxon>
        <taxon>Metazoa</taxon>
        <taxon>Ecdysozoa</taxon>
        <taxon>Arthropoda</taxon>
        <taxon>Hexapoda</taxon>
        <taxon>Insecta</taxon>
        <taxon>Pterygota</taxon>
        <taxon>Neoptera</taxon>
        <taxon>Endopterygota</taxon>
        <taxon>Diptera</taxon>
        <taxon>Brachycera</taxon>
        <taxon>Muscomorpha</taxon>
        <taxon>Platypezoidea</taxon>
        <taxon>Phoridae</taxon>
        <taxon>Megaseliini</taxon>
        <taxon>Megaselia</taxon>
    </lineage>
</organism>
<dbReference type="EnsemblMetazoa" id="MESCA005351-RA">
    <property type="protein sequence ID" value="MESCA005351-PA"/>
    <property type="gene ID" value="MESCA005351"/>
</dbReference>